<keyword evidence="3" id="KW-1185">Reference proteome</keyword>
<name>U4LCY9_PYROM</name>
<evidence type="ECO:0000313" key="3">
    <source>
        <dbReference type="Proteomes" id="UP000018144"/>
    </source>
</evidence>
<accession>U4LCY9</accession>
<sequence>MIFPSFTSCLPLLLFPLAITAAPTITKRDTVRISIRPVHGNDLLFFTLNTGICNDLAEAQSLDRGRCHAYKYKGCKEELFILMPGLAFQPATGTMPDVRSWRCYT</sequence>
<keyword evidence="1" id="KW-0732">Signal</keyword>
<dbReference type="Proteomes" id="UP000018144">
    <property type="component" value="Unassembled WGS sequence"/>
</dbReference>
<reference evidence="2 3" key="1">
    <citation type="journal article" date="2013" name="PLoS Genet.">
        <title>The genome and development-dependent transcriptomes of Pyronema confluens: a window into fungal evolution.</title>
        <authorList>
            <person name="Traeger S."/>
            <person name="Altegoer F."/>
            <person name="Freitag M."/>
            <person name="Gabaldon T."/>
            <person name="Kempken F."/>
            <person name="Kumar A."/>
            <person name="Marcet-Houben M."/>
            <person name="Poggeler S."/>
            <person name="Stajich J.E."/>
            <person name="Nowrousian M."/>
        </authorList>
    </citation>
    <scope>NUCLEOTIDE SEQUENCE [LARGE SCALE GENOMIC DNA]</scope>
    <source>
        <strain evidence="3">CBS 100304</strain>
        <tissue evidence="2">Vegetative mycelium</tissue>
    </source>
</reference>
<dbReference type="AlphaFoldDB" id="U4LCY9"/>
<gene>
    <name evidence="2" type="ORF">PCON_07069</name>
</gene>
<evidence type="ECO:0000256" key="1">
    <source>
        <dbReference type="SAM" id="SignalP"/>
    </source>
</evidence>
<dbReference type="EMBL" id="HF935354">
    <property type="protein sequence ID" value="CCX29743.1"/>
    <property type="molecule type" value="Genomic_DNA"/>
</dbReference>
<evidence type="ECO:0000313" key="2">
    <source>
        <dbReference type="EMBL" id="CCX29743.1"/>
    </source>
</evidence>
<proteinExistence type="predicted"/>
<dbReference type="OrthoDB" id="6275838at2759"/>
<feature type="signal peptide" evidence="1">
    <location>
        <begin position="1"/>
        <end position="21"/>
    </location>
</feature>
<feature type="chain" id="PRO_5004651341" evidence="1">
    <location>
        <begin position="22"/>
        <end position="105"/>
    </location>
</feature>
<organism evidence="2 3">
    <name type="scientific">Pyronema omphalodes (strain CBS 100304)</name>
    <name type="common">Pyronema confluens</name>
    <dbReference type="NCBI Taxonomy" id="1076935"/>
    <lineage>
        <taxon>Eukaryota</taxon>
        <taxon>Fungi</taxon>
        <taxon>Dikarya</taxon>
        <taxon>Ascomycota</taxon>
        <taxon>Pezizomycotina</taxon>
        <taxon>Pezizomycetes</taxon>
        <taxon>Pezizales</taxon>
        <taxon>Pyronemataceae</taxon>
        <taxon>Pyronema</taxon>
    </lineage>
</organism>
<protein>
    <submittedName>
        <fullName evidence="2">Uncharacterized protein</fullName>
    </submittedName>
</protein>